<reference evidence="2" key="1">
    <citation type="journal article" date="2014" name="Int. J. Syst. Evol. Microbiol.">
        <title>Complete genome sequence of Corynebacterium casei LMG S-19264T (=DSM 44701T), isolated from a smear-ripened cheese.</title>
        <authorList>
            <consortium name="US DOE Joint Genome Institute (JGI-PGF)"/>
            <person name="Walter F."/>
            <person name="Albersmeier A."/>
            <person name="Kalinowski J."/>
            <person name="Ruckert C."/>
        </authorList>
    </citation>
    <scope>NUCLEOTIDE SEQUENCE</scope>
    <source>
        <strain evidence="2">CGMCC 1.12924</strain>
    </source>
</reference>
<name>A0A8J2V986_9FLAO</name>
<evidence type="ECO:0000313" key="3">
    <source>
        <dbReference type="Proteomes" id="UP000652231"/>
    </source>
</evidence>
<dbReference type="InterPro" id="IPR000866">
    <property type="entry name" value="AhpC/TSA"/>
</dbReference>
<dbReference type="PANTHER" id="PTHR42852">
    <property type="entry name" value="THIOL:DISULFIDE INTERCHANGE PROTEIN DSBE"/>
    <property type="match status" value="1"/>
</dbReference>
<protein>
    <recommendedName>
        <fullName evidence="1">Thioredoxin domain-containing protein</fullName>
    </recommendedName>
</protein>
<dbReference type="PROSITE" id="PS51352">
    <property type="entry name" value="THIOREDOXIN_2"/>
    <property type="match status" value="1"/>
</dbReference>
<keyword evidence="3" id="KW-1185">Reference proteome</keyword>
<dbReference type="InterPro" id="IPR013766">
    <property type="entry name" value="Thioredoxin_domain"/>
</dbReference>
<dbReference type="InterPro" id="IPR050553">
    <property type="entry name" value="Thioredoxin_ResA/DsbE_sf"/>
</dbReference>
<dbReference type="GO" id="GO:0016209">
    <property type="term" value="F:antioxidant activity"/>
    <property type="evidence" value="ECO:0007669"/>
    <property type="project" value="InterPro"/>
</dbReference>
<dbReference type="EMBL" id="BMGK01000005">
    <property type="protein sequence ID" value="GGD90867.1"/>
    <property type="molecule type" value="Genomic_DNA"/>
</dbReference>
<dbReference type="PANTHER" id="PTHR42852:SF13">
    <property type="entry name" value="PROTEIN DIPZ"/>
    <property type="match status" value="1"/>
</dbReference>
<dbReference type="RefSeq" id="WP_188440839.1">
    <property type="nucleotide sequence ID" value="NZ_BMGK01000005.1"/>
</dbReference>
<comment type="caution">
    <text evidence="2">The sequence shown here is derived from an EMBL/GenBank/DDBJ whole genome shotgun (WGS) entry which is preliminary data.</text>
</comment>
<accession>A0A8J2V986</accession>
<dbReference type="Proteomes" id="UP000652231">
    <property type="component" value="Unassembled WGS sequence"/>
</dbReference>
<proteinExistence type="predicted"/>
<evidence type="ECO:0000259" key="1">
    <source>
        <dbReference type="PROSITE" id="PS51352"/>
    </source>
</evidence>
<dbReference type="CDD" id="cd02966">
    <property type="entry name" value="TlpA_like_family"/>
    <property type="match status" value="1"/>
</dbReference>
<dbReference type="GO" id="GO:0016491">
    <property type="term" value="F:oxidoreductase activity"/>
    <property type="evidence" value="ECO:0007669"/>
    <property type="project" value="InterPro"/>
</dbReference>
<dbReference type="InterPro" id="IPR036249">
    <property type="entry name" value="Thioredoxin-like_sf"/>
</dbReference>
<dbReference type="Pfam" id="PF00578">
    <property type="entry name" value="AhpC-TSA"/>
    <property type="match status" value="1"/>
</dbReference>
<dbReference type="Gene3D" id="3.40.30.10">
    <property type="entry name" value="Glutaredoxin"/>
    <property type="match status" value="1"/>
</dbReference>
<gene>
    <name evidence="2" type="ORF">GCM10011312_13350</name>
</gene>
<sequence length="190" mass="21804">MRFLKKHYSSIIFGIFLVLLIIPQTRTPIQVFVQRLIAFSPNAIEEEEREVLGDFSWKLREVNGTAANLSESEGKVVLINLWATWCPPCIAEMPSFQELYNDYGGQVEFYFVSNEKRTTINAFLNKNEYNFPVYQSLDQPPSKLNSNALPTTYIIDKKGKIVMSKTGVANWNSKKTRVLLDELLSENLDN</sequence>
<dbReference type="AlphaFoldDB" id="A0A8J2V986"/>
<reference evidence="2" key="2">
    <citation type="submission" date="2020-09" db="EMBL/GenBank/DDBJ databases">
        <authorList>
            <person name="Sun Q."/>
            <person name="Zhou Y."/>
        </authorList>
    </citation>
    <scope>NUCLEOTIDE SEQUENCE</scope>
    <source>
        <strain evidence="2">CGMCC 1.12924</strain>
    </source>
</reference>
<organism evidence="2 3">
    <name type="scientific">Planktosalinus lacus</name>
    <dbReference type="NCBI Taxonomy" id="1526573"/>
    <lineage>
        <taxon>Bacteria</taxon>
        <taxon>Pseudomonadati</taxon>
        <taxon>Bacteroidota</taxon>
        <taxon>Flavobacteriia</taxon>
        <taxon>Flavobacteriales</taxon>
        <taxon>Flavobacteriaceae</taxon>
        <taxon>Planktosalinus</taxon>
    </lineage>
</organism>
<dbReference type="SUPFAM" id="SSF52833">
    <property type="entry name" value="Thioredoxin-like"/>
    <property type="match status" value="1"/>
</dbReference>
<feature type="domain" description="Thioredoxin" evidence="1">
    <location>
        <begin position="30"/>
        <end position="185"/>
    </location>
</feature>
<evidence type="ECO:0000313" key="2">
    <source>
        <dbReference type="EMBL" id="GGD90867.1"/>
    </source>
</evidence>